<dbReference type="InterPro" id="IPR009057">
    <property type="entry name" value="Homeodomain-like_sf"/>
</dbReference>
<evidence type="ECO:0000256" key="1">
    <source>
        <dbReference type="ARBA" id="ARBA00023125"/>
    </source>
</evidence>
<evidence type="ECO:0000313" key="4">
    <source>
        <dbReference type="EMBL" id="MBE1495767.1"/>
    </source>
</evidence>
<sequence length="286" mass="31552">MNEPSREPTGLGRRRGRLSDQETARRMLDAAVAMVDRTGLTVSLDHLRFEDIIREADVARSAVYRRWPYKDLFFSDLLTELAEAAVPSAADTDAIIGLIKKVVAERRDRLGTAEGRHALLVELFRQAALQDFQDLYGSARWRTYLALHATFLSIAEGELRQRIQEILARSEHGFATRVAAAWEHIAALFGYRLRPELGSTFETVAILVSATARGLILMALSTPDIAGRRVSARPFGASETADWSLPALGIAATAVAFLEPDPEVSWDDDRVEAVRAAVNSLTLPTP</sequence>
<evidence type="ECO:0000313" key="5">
    <source>
        <dbReference type="Proteomes" id="UP000631670"/>
    </source>
</evidence>
<proteinExistence type="predicted"/>
<dbReference type="EMBL" id="JADBEG010000001">
    <property type="protein sequence ID" value="MBE1495767.1"/>
    <property type="molecule type" value="Genomic_DNA"/>
</dbReference>
<keyword evidence="5" id="KW-1185">Reference proteome</keyword>
<dbReference type="InterPro" id="IPR001647">
    <property type="entry name" value="HTH_TetR"/>
</dbReference>
<feature type="domain" description="HTH tetR-type" evidence="3">
    <location>
        <begin position="21"/>
        <end position="85"/>
    </location>
</feature>
<reference evidence="4 5" key="1">
    <citation type="submission" date="2020-10" db="EMBL/GenBank/DDBJ databases">
        <title>Sequencing the genomes of 1000 actinobacteria strains.</title>
        <authorList>
            <person name="Klenk H.-P."/>
        </authorList>
    </citation>
    <scope>NUCLEOTIDE SEQUENCE [LARGE SCALE GENOMIC DNA]</scope>
    <source>
        <strain evidence="4 5">DSM 44653</strain>
    </source>
</reference>
<dbReference type="Gene3D" id="1.10.357.10">
    <property type="entry name" value="Tetracycline Repressor, domain 2"/>
    <property type="match status" value="1"/>
</dbReference>
<name>A0ABR9HXW3_9PSEU</name>
<accession>A0ABR9HXW3</accession>
<dbReference type="Proteomes" id="UP000631670">
    <property type="component" value="Unassembled WGS sequence"/>
</dbReference>
<dbReference type="RefSeq" id="WP_211299765.1">
    <property type="nucleotide sequence ID" value="NZ_JADBEG010000001.1"/>
</dbReference>
<dbReference type="PROSITE" id="PS50977">
    <property type="entry name" value="HTH_TETR_2"/>
    <property type="match status" value="1"/>
</dbReference>
<evidence type="ECO:0000256" key="2">
    <source>
        <dbReference type="PROSITE-ProRule" id="PRU00335"/>
    </source>
</evidence>
<comment type="caution">
    <text evidence="4">The sequence shown here is derived from an EMBL/GenBank/DDBJ whole genome shotgun (WGS) entry which is preliminary data.</text>
</comment>
<gene>
    <name evidence="4" type="ORF">H4696_002867</name>
</gene>
<protein>
    <submittedName>
        <fullName evidence="4">AcrR family transcriptional regulator</fullName>
    </submittedName>
</protein>
<dbReference type="SUPFAM" id="SSF46689">
    <property type="entry name" value="Homeodomain-like"/>
    <property type="match status" value="1"/>
</dbReference>
<feature type="DNA-binding region" description="H-T-H motif" evidence="2">
    <location>
        <begin position="48"/>
        <end position="67"/>
    </location>
</feature>
<keyword evidence="1 2" id="KW-0238">DNA-binding</keyword>
<evidence type="ECO:0000259" key="3">
    <source>
        <dbReference type="PROSITE" id="PS50977"/>
    </source>
</evidence>
<organism evidence="4 5">
    <name type="scientific">Amycolatopsis lexingtonensis</name>
    <dbReference type="NCBI Taxonomy" id="218822"/>
    <lineage>
        <taxon>Bacteria</taxon>
        <taxon>Bacillati</taxon>
        <taxon>Actinomycetota</taxon>
        <taxon>Actinomycetes</taxon>
        <taxon>Pseudonocardiales</taxon>
        <taxon>Pseudonocardiaceae</taxon>
        <taxon>Amycolatopsis</taxon>
    </lineage>
</organism>